<keyword evidence="2" id="KW-1185">Reference proteome</keyword>
<dbReference type="PANTHER" id="PTHR42749">
    <property type="entry name" value="CELL SHAPE-DETERMINING PROTEIN MREB"/>
    <property type="match status" value="1"/>
</dbReference>
<dbReference type="Proteomes" id="UP000605986">
    <property type="component" value="Unassembled WGS sequence"/>
</dbReference>
<comment type="caution">
    <text evidence="1">The sequence shown here is derived from an EMBL/GenBank/DDBJ whole genome shotgun (WGS) entry which is preliminary data.</text>
</comment>
<evidence type="ECO:0000313" key="2">
    <source>
        <dbReference type="Proteomes" id="UP000605986"/>
    </source>
</evidence>
<dbReference type="PANTHER" id="PTHR42749:SF8">
    <property type="entry name" value="HSP70 FAMILY PROTEIN (AFU_ORTHOLOGUE AFUA_3G13740)"/>
    <property type="match status" value="1"/>
</dbReference>
<protein>
    <submittedName>
        <fullName evidence="1">Uncharacterized protein</fullName>
    </submittedName>
</protein>
<evidence type="ECO:0000313" key="1">
    <source>
        <dbReference type="EMBL" id="KAF4449570.1"/>
    </source>
</evidence>
<dbReference type="OrthoDB" id="2963168at2759"/>
<proteinExistence type="predicted"/>
<gene>
    <name evidence="1" type="ORF">F53441_7136</name>
</gene>
<reference evidence="1" key="1">
    <citation type="submission" date="2020-01" db="EMBL/GenBank/DDBJ databases">
        <title>Identification and distribution of gene clusters putatively required for synthesis of sphingolipid metabolism inhibitors in phylogenetically diverse species of the filamentous fungus Fusarium.</title>
        <authorList>
            <person name="Kim H.-S."/>
            <person name="Busman M."/>
            <person name="Brown D.W."/>
            <person name="Divon H."/>
            <person name="Uhlig S."/>
            <person name="Proctor R.H."/>
        </authorList>
    </citation>
    <scope>NUCLEOTIDE SEQUENCE</scope>
    <source>
        <strain evidence="1">NRRL 53441</strain>
    </source>
</reference>
<name>A0A8H4KG72_9HYPO</name>
<organism evidence="1 2">
    <name type="scientific">Fusarium austroafricanum</name>
    <dbReference type="NCBI Taxonomy" id="2364996"/>
    <lineage>
        <taxon>Eukaryota</taxon>
        <taxon>Fungi</taxon>
        <taxon>Dikarya</taxon>
        <taxon>Ascomycota</taxon>
        <taxon>Pezizomycotina</taxon>
        <taxon>Sordariomycetes</taxon>
        <taxon>Hypocreomycetidae</taxon>
        <taxon>Hypocreales</taxon>
        <taxon>Nectriaceae</taxon>
        <taxon>Fusarium</taxon>
        <taxon>Fusarium concolor species complex</taxon>
    </lineage>
</organism>
<sequence>MVTGSCGSNALNHAVEQYLRELLKDHAYLNRDGATIEGYARKLSFHDFEHRVKPNWEVGPGTRPCVFEIPALEYDPGIPKDSRENAPGRLTIPFRKLNEIFRTVCSDVADVMMKQLTLTTQKVLKIKQVVLMGGFGYGSSVQLYLPHEYIRTTLMDAVAAGGVLRALNKSNGPKRVAKSSYGVRCDEPYDPVNCPSHQGQRTIQGIHNTRETYVQTIQWVVKLEYLIFRQVEDEEIGPDYEAAETRYQTFAYWNDDGSRNTGPFICRDEIWVSDTANLDHQNHDNQDAERIGIIETDITGLYEHLTASSSLGTEYLEFTYELKFIVDGLNMKCLHVCKGDIIGELKVSMAPGFLPGAT</sequence>
<accession>A0A8H4KG72</accession>
<dbReference type="EMBL" id="JAADJG010000278">
    <property type="protein sequence ID" value="KAF4449570.1"/>
    <property type="molecule type" value="Genomic_DNA"/>
</dbReference>
<dbReference type="AlphaFoldDB" id="A0A8H4KG72"/>